<evidence type="ECO:0000256" key="5">
    <source>
        <dbReference type="ARBA" id="ARBA00022840"/>
    </source>
</evidence>
<evidence type="ECO:0000259" key="8">
    <source>
        <dbReference type="Pfam" id="PF00288"/>
    </source>
</evidence>
<keyword evidence="6" id="KW-0414">Isoprene biosynthesis</keyword>
<feature type="active site" evidence="6">
    <location>
        <position position="134"/>
    </location>
</feature>
<dbReference type="InterPro" id="IPR014721">
    <property type="entry name" value="Ribsml_uS5_D2-typ_fold_subgr"/>
</dbReference>
<dbReference type="EC" id="2.7.1.148" evidence="6"/>
<dbReference type="InterPro" id="IPR004424">
    <property type="entry name" value="IspE"/>
</dbReference>
<dbReference type="HOGENOM" id="CLU_053057_2_2_7"/>
<organism evidence="9 10">
    <name type="scientific">Helicobacter macacae MIT 99-5501</name>
    <dbReference type="NCBI Taxonomy" id="1357400"/>
    <lineage>
        <taxon>Bacteria</taxon>
        <taxon>Pseudomonadati</taxon>
        <taxon>Campylobacterota</taxon>
        <taxon>Epsilonproteobacteria</taxon>
        <taxon>Campylobacterales</taxon>
        <taxon>Helicobacteraceae</taxon>
        <taxon>Helicobacter</taxon>
    </lineage>
</organism>
<dbReference type="UniPathway" id="UPA00056">
    <property type="reaction ID" value="UER00094"/>
</dbReference>
<dbReference type="PANTHER" id="PTHR43527">
    <property type="entry name" value="4-DIPHOSPHOCYTIDYL-2-C-METHYL-D-ERYTHRITOL KINASE, CHLOROPLASTIC"/>
    <property type="match status" value="1"/>
</dbReference>
<dbReference type="eggNOG" id="COG1947">
    <property type="taxonomic scope" value="Bacteria"/>
</dbReference>
<dbReference type="EMBL" id="AZJI01000004">
    <property type="protein sequence ID" value="ETD24021.1"/>
    <property type="molecule type" value="Genomic_DNA"/>
</dbReference>
<accession>V8CBD4</accession>
<dbReference type="AlphaFoldDB" id="V8CBD4"/>
<comment type="pathway">
    <text evidence="6">Isoprenoid biosynthesis; isopentenyl diphosphate biosynthesis via DXP pathway; isopentenyl diphosphate from 1-deoxy-D-xylulose 5-phosphate: step 3/6.</text>
</comment>
<feature type="compositionally biased region" description="Polar residues" evidence="7">
    <location>
        <begin position="344"/>
        <end position="353"/>
    </location>
</feature>
<dbReference type="GO" id="GO:0016114">
    <property type="term" value="P:terpenoid biosynthetic process"/>
    <property type="evidence" value="ECO:0007669"/>
    <property type="project" value="UniProtKB-UniRule"/>
</dbReference>
<reference evidence="9 10" key="1">
    <citation type="journal article" date="2014" name="Genome Announc.">
        <title>Draft genome sequences of six enterohepatic helicobacter species isolated from humans and one from rhesus macaques.</title>
        <authorList>
            <person name="Shen Z."/>
            <person name="Sheh A."/>
            <person name="Young S.K."/>
            <person name="Abouelliel A."/>
            <person name="Ward D.V."/>
            <person name="Earl A.M."/>
            <person name="Fox J.G."/>
        </authorList>
    </citation>
    <scope>NUCLEOTIDE SEQUENCE [LARGE SCALE GENOMIC DNA]</scope>
    <source>
        <strain evidence="9 10">MIT 99-5501</strain>
    </source>
</reference>
<dbReference type="InterPro" id="IPR006204">
    <property type="entry name" value="GHMP_kinase_N_dom"/>
</dbReference>
<sequence length="385" mass="42387">MILKAYPKINIYLKIIDFDGNYHLLESRFARIKGKLYDEIEITESNNGKDIIEGDFGCDAKDSSVACALRLLREKYPKQFPPVHIKVAKHIPKGAGLGGGSSNAGCVLNGIDSMFCLELSNEELNAMAKRVGADVAFFVSGVDFAEVGGVGEKITPHKIPSDDISEFEIYTPDIFCDTRAVYRQYRSMIEKQILKLSPKDMFADFSNQKVLDFGEVQGLAQDGQAMQRNSYACERFASLATLNDLFAPACALYPQLLEVAQELGEGWFFSGSGSSFFRALGVAKNATDSTKEAKSTKADSSNVADFDKAQLDKTRLNETQLDEAQSSKAQTQSKETKDIDSQKIDSNQGSTRGLAQDFAKESKQDSNESTKKESKKPLDSPSLFE</sequence>
<gene>
    <name evidence="6" type="primary">ispE</name>
    <name evidence="9" type="ORF">HMPREF2086_00768</name>
</gene>
<dbReference type="GO" id="GO:0019288">
    <property type="term" value="P:isopentenyl diphosphate biosynthetic process, methylerythritol 4-phosphate pathway"/>
    <property type="evidence" value="ECO:0007669"/>
    <property type="project" value="UniProtKB-UniRule"/>
</dbReference>
<feature type="compositionally biased region" description="Polar residues" evidence="7">
    <location>
        <begin position="317"/>
        <end position="333"/>
    </location>
</feature>
<keyword evidence="3 6" id="KW-0547">Nucleotide-binding</keyword>
<comment type="catalytic activity">
    <reaction evidence="6">
        <text>4-CDP-2-C-methyl-D-erythritol + ATP = 4-CDP-2-C-methyl-D-erythritol 2-phosphate + ADP + H(+)</text>
        <dbReference type="Rhea" id="RHEA:18437"/>
        <dbReference type="ChEBI" id="CHEBI:15378"/>
        <dbReference type="ChEBI" id="CHEBI:30616"/>
        <dbReference type="ChEBI" id="CHEBI:57823"/>
        <dbReference type="ChEBI" id="CHEBI:57919"/>
        <dbReference type="ChEBI" id="CHEBI:456216"/>
        <dbReference type="EC" id="2.7.1.148"/>
    </reaction>
</comment>
<feature type="active site" evidence="6">
    <location>
        <position position="8"/>
    </location>
</feature>
<dbReference type="STRING" id="1357400.HMPREF2086_00768"/>
<evidence type="ECO:0000256" key="1">
    <source>
        <dbReference type="ARBA" id="ARBA00017473"/>
    </source>
</evidence>
<dbReference type="RefSeq" id="WP_023927492.1">
    <property type="nucleotide sequence ID" value="NZ_KI669454.1"/>
</dbReference>
<keyword evidence="10" id="KW-1185">Reference proteome</keyword>
<dbReference type="GO" id="GO:0005524">
    <property type="term" value="F:ATP binding"/>
    <property type="evidence" value="ECO:0007669"/>
    <property type="project" value="UniProtKB-UniRule"/>
</dbReference>
<keyword evidence="4 6" id="KW-0418">Kinase</keyword>
<feature type="binding site" evidence="6">
    <location>
        <begin position="92"/>
        <end position="102"/>
    </location>
    <ligand>
        <name>ATP</name>
        <dbReference type="ChEBI" id="CHEBI:30616"/>
    </ligand>
</feature>
<dbReference type="InterPro" id="IPR020568">
    <property type="entry name" value="Ribosomal_Su5_D2-typ_SF"/>
</dbReference>
<name>V8CBD4_9HELI</name>
<dbReference type="SUPFAM" id="SSF54211">
    <property type="entry name" value="Ribosomal protein S5 domain 2-like"/>
    <property type="match status" value="1"/>
</dbReference>
<dbReference type="SUPFAM" id="SSF55060">
    <property type="entry name" value="GHMP Kinase, C-terminal domain"/>
    <property type="match status" value="1"/>
</dbReference>
<feature type="domain" description="GHMP kinase N-terminal" evidence="8">
    <location>
        <begin position="65"/>
        <end position="141"/>
    </location>
</feature>
<dbReference type="HAMAP" id="MF_00061">
    <property type="entry name" value="IspE"/>
    <property type="match status" value="1"/>
</dbReference>
<dbReference type="Gene3D" id="3.30.70.890">
    <property type="entry name" value="GHMP kinase, C-terminal domain"/>
    <property type="match status" value="1"/>
</dbReference>
<evidence type="ECO:0000256" key="6">
    <source>
        <dbReference type="HAMAP-Rule" id="MF_00061"/>
    </source>
</evidence>
<evidence type="ECO:0000256" key="3">
    <source>
        <dbReference type="ARBA" id="ARBA00022741"/>
    </source>
</evidence>
<proteinExistence type="inferred from homology"/>
<comment type="function">
    <text evidence="6">Catalyzes the phosphorylation of the position 2 hydroxy group of 4-diphosphocytidyl-2C-methyl-D-erythritol.</text>
</comment>
<dbReference type="PATRIC" id="fig|1357400.3.peg.1056"/>
<dbReference type="NCBIfam" id="NF003216">
    <property type="entry name" value="PRK04181.1"/>
    <property type="match status" value="1"/>
</dbReference>
<evidence type="ECO:0000256" key="4">
    <source>
        <dbReference type="ARBA" id="ARBA00022777"/>
    </source>
</evidence>
<keyword evidence="5 6" id="KW-0067">ATP-binding</keyword>
<dbReference type="PANTHER" id="PTHR43527:SF2">
    <property type="entry name" value="4-DIPHOSPHOCYTIDYL-2-C-METHYL-D-ERYTHRITOL KINASE, CHLOROPLASTIC"/>
    <property type="match status" value="1"/>
</dbReference>
<evidence type="ECO:0000256" key="7">
    <source>
        <dbReference type="SAM" id="MobiDB-lite"/>
    </source>
</evidence>
<dbReference type="GO" id="GO:0050515">
    <property type="term" value="F:4-(cytidine 5'-diphospho)-2-C-methyl-D-erythritol kinase activity"/>
    <property type="evidence" value="ECO:0007669"/>
    <property type="project" value="UniProtKB-UniRule"/>
</dbReference>
<keyword evidence="2 6" id="KW-0808">Transferase</keyword>
<dbReference type="NCBIfam" id="TIGR00154">
    <property type="entry name" value="ispE"/>
    <property type="match status" value="1"/>
</dbReference>
<evidence type="ECO:0000256" key="2">
    <source>
        <dbReference type="ARBA" id="ARBA00022679"/>
    </source>
</evidence>
<dbReference type="Pfam" id="PF00288">
    <property type="entry name" value="GHMP_kinases_N"/>
    <property type="match status" value="1"/>
</dbReference>
<dbReference type="Gene3D" id="3.30.230.10">
    <property type="match status" value="1"/>
</dbReference>
<evidence type="ECO:0000313" key="10">
    <source>
        <dbReference type="Proteomes" id="UP000018731"/>
    </source>
</evidence>
<dbReference type="Proteomes" id="UP000018731">
    <property type="component" value="Unassembled WGS sequence"/>
</dbReference>
<comment type="caution">
    <text evidence="9">The sequence shown here is derived from an EMBL/GenBank/DDBJ whole genome shotgun (WGS) entry which is preliminary data.</text>
</comment>
<comment type="similarity">
    <text evidence="6">Belongs to the GHMP kinase family. IspE subfamily.</text>
</comment>
<evidence type="ECO:0000313" key="9">
    <source>
        <dbReference type="EMBL" id="ETD24021.1"/>
    </source>
</evidence>
<feature type="compositionally biased region" description="Basic and acidic residues" evidence="7">
    <location>
        <begin position="334"/>
        <end position="343"/>
    </location>
</feature>
<protein>
    <recommendedName>
        <fullName evidence="1 6">4-diphosphocytidyl-2-C-methyl-D-erythritol kinase</fullName>
        <shortName evidence="6">CMK</shortName>
        <ecNumber evidence="6">2.7.1.148</ecNumber>
    </recommendedName>
    <alternativeName>
        <fullName evidence="6">4-(cytidine-5'-diphospho)-2-C-methyl-D-erythritol kinase</fullName>
    </alternativeName>
</protein>
<feature type="region of interest" description="Disordered" evidence="7">
    <location>
        <begin position="317"/>
        <end position="385"/>
    </location>
</feature>
<dbReference type="OrthoDB" id="9809438at2"/>
<feature type="compositionally biased region" description="Basic and acidic residues" evidence="7">
    <location>
        <begin position="358"/>
        <end position="378"/>
    </location>
</feature>
<dbReference type="InterPro" id="IPR036554">
    <property type="entry name" value="GHMP_kinase_C_sf"/>
</dbReference>